<sequence>MVRTALTRRTAVTLADHAPHVAGAIGLSALALLVLPFDGPLARFLTVLIAGVVGGKLSDRAAAHLRSKH</sequence>
<comment type="caution">
    <text evidence="1">The sequence shown here is derived from an EMBL/GenBank/DDBJ whole genome shotgun (WGS) entry which is preliminary data.</text>
</comment>
<protein>
    <submittedName>
        <fullName evidence="1">Uncharacterized protein</fullName>
    </submittedName>
</protein>
<gene>
    <name evidence="1" type="ORF">GCM10017667_68740</name>
</gene>
<name>A0A919BWL6_STRFL</name>
<dbReference type="Proteomes" id="UP000632849">
    <property type="component" value="Unassembled WGS sequence"/>
</dbReference>
<reference evidence="1" key="1">
    <citation type="journal article" date="2014" name="Int. J. Syst. Evol. Microbiol.">
        <title>Complete genome sequence of Corynebacterium casei LMG S-19264T (=DSM 44701T), isolated from a smear-ripened cheese.</title>
        <authorList>
            <consortium name="US DOE Joint Genome Institute (JGI-PGF)"/>
            <person name="Walter F."/>
            <person name="Albersmeier A."/>
            <person name="Kalinowski J."/>
            <person name="Ruckert C."/>
        </authorList>
    </citation>
    <scope>NUCLEOTIDE SEQUENCE</scope>
    <source>
        <strain evidence="1">JCM 4122</strain>
    </source>
</reference>
<dbReference type="RefSeq" id="WP_190044218.1">
    <property type="nucleotide sequence ID" value="NZ_BNBE01000003.1"/>
</dbReference>
<accession>A0A919BWL6</accession>
<proteinExistence type="predicted"/>
<evidence type="ECO:0000313" key="2">
    <source>
        <dbReference type="Proteomes" id="UP000632849"/>
    </source>
</evidence>
<evidence type="ECO:0000313" key="1">
    <source>
        <dbReference type="EMBL" id="GHG22946.1"/>
    </source>
</evidence>
<reference evidence="1" key="2">
    <citation type="submission" date="2020-09" db="EMBL/GenBank/DDBJ databases">
        <authorList>
            <person name="Sun Q."/>
            <person name="Ohkuma M."/>
        </authorList>
    </citation>
    <scope>NUCLEOTIDE SEQUENCE</scope>
    <source>
        <strain evidence="1">JCM 4122</strain>
    </source>
</reference>
<dbReference type="EMBL" id="BNBE01000003">
    <property type="protein sequence ID" value="GHG22946.1"/>
    <property type="molecule type" value="Genomic_DNA"/>
</dbReference>
<dbReference type="AlphaFoldDB" id="A0A919BWL6"/>
<keyword evidence="2" id="KW-1185">Reference proteome</keyword>
<organism evidence="1 2">
    <name type="scientific">Streptomyces filamentosus</name>
    <name type="common">Streptomyces roseosporus</name>
    <dbReference type="NCBI Taxonomy" id="67294"/>
    <lineage>
        <taxon>Bacteria</taxon>
        <taxon>Bacillati</taxon>
        <taxon>Actinomycetota</taxon>
        <taxon>Actinomycetes</taxon>
        <taxon>Kitasatosporales</taxon>
        <taxon>Streptomycetaceae</taxon>
        <taxon>Streptomyces</taxon>
    </lineage>
</organism>